<evidence type="ECO:0000256" key="5">
    <source>
        <dbReference type="ARBA" id="ARBA00022622"/>
    </source>
</evidence>
<dbReference type="GO" id="GO:0090263">
    <property type="term" value="P:positive regulation of canonical Wnt signaling pathway"/>
    <property type="evidence" value="ECO:0007669"/>
    <property type="project" value="TreeGrafter"/>
</dbReference>
<feature type="signal peptide" evidence="11">
    <location>
        <begin position="1"/>
        <end position="25"/>
    </location>
</feature>
<dbReference type="AlphaFoldDB" id="V8NU75"/>
<dbReference type="GO" id="GO:0005886">
    <property type="term" value="C:plasma membrane"/>
    <property type="evidence" value="ECO:0007669"/>
    <property type="project" value="UniProtKB-SubCell"/>
</dbReference>
<evidence type="ECO:0000256" key="9">
    <source>
        <dbReference type="ARBA" id="ARBA00023180"/>
    </source>
</evidence>
<feature type="non-terminal residue" evidence="12">
    <location>
        <position position="1"/>
    </location>
</feature>
<organism evidence="12 13">
    <name type="scientific">Ophiophagus hannah</name>
    <name type="common">King cobra</name>
    <name type="synonym">Naja hannah</name>
    <dbReference type="NCBI Taxonomy" id="8665"/>
    <lineage>
        <taxon>Eukaryota</taxon>
        <taxon>Metazoa</taxon>
        <taxon>Chordata</taxon>
        <taxon>Craniata</taxon>
        <taxon>Vertebrata</taxon>
        <taxon>Euteleostomi</taxon>
        <taxon>Lepidosauria</taxon>
        <taxon>Squamata</taxon>
        <taxon>Bifurcata</taxon>
        <taxon>Unidentata</taxon>
        <taxon>Episquamata</taxon>
        <taxon>Toxicofera</taxon>
        <taxon>Serpentes</taxon>
        <taxon>Colubroidea</taxon>
        <taxon>Elapidae</taxon>
        <taxon>Elapinae</taxon>
        <taxon>Ophiophagus</taxon>
    </lineage>
</organism>
<evidence type="ECO:0000256" key="10">
    <source>
        <dbReference type="ARBA" id="ARBA00023288"/>
    </source>
</evidence>
<dbReference type="GO" id="GO:0098552">
    <property type="term" value="C:side of membrane"/>
    <property type="evidence" value="ECO:0007669"/>
    <property type="project" value="UniProtKB-KW"/>
</dbReference>
<protein>
    <submittedName>
        <fullName evidence="12">Ly6/PLAUR domain-containing protein 6</fullName>
    </submittedName>
</protein>
<dbReference type="Proteomes" id="UP000018936">
    <property type="component" value="Unassembled WGS sequence"/>
</dbReference>
<dbReference type="GO" id="GO:0005576">
    <property type="term" value="C:extracellular region"/>
    <property type="evidence" value="ECO:0007669"/>
    <property type="project" value="UniProtKB-SubCell"/>
</dbReference>
<keyword evidence="6 11" id="KW-0732">Signal</keyword>
<evidence type="ECO:0000256" key="11">
    <source>
        <dbReference type="SAM" id="SignalP"/>
    </source>
</evidence>
<evidence type="ECO:0000256" key="7">
    <source>
        <dbReference type="ARBA" id="ARBA00023136"/>
    </source>
</evidence>
<evidence type="ECO:0000256" key="8">
    <source>
        <dbReference type="ARBA" id="ARBA00023157"/>
    </source>
</evidence>
<feature type="chain" id="PRO_5004772013" evidence="11">
    <location>
        <begin position="26"/>
        <end position="156"/>
    </location>
</feature>
<keyword evidence="4" id="KW-0964">Secreted</keyword>
<keyword evidence="5" id="KW-0336">GPI-anchor</keyword>
<evidence type="ECO:0000313" key="13">
    <source>
        <dbReference type="Proteomes" id="UP000018936"/>
    </source>
</evidence>
<reference evidence="12 13" key="1">
    <citation type="journal article" date="2013" name="Proc. Natl. Acad. Sci. U.S.A.">
        <title>The king cobra genome reveals dynamic gene evolution and adaptation in the snake venom system.</title>
        <authorList>
            <person name="Vonk F.J."/>
            <person name="Casewell N.R."/>
            <person name="Henkel C.V."/>
            <person name="Heimberg A.M."/>
            <person name="Jansen H.J."/>
            <person name="McCleary R.J."/>
            <person name="Kerkkamp H.M."/>
            <person name="Vos R.A."/>
            <person name="Guerreiro I."/>
            <person name="Calvete J.J."/>
            <person name="Wuster W."/>
            <person name="Woods A.E."/>
            <person name="Logan J.M."/>
            <person name="Harrison R.A."/>
            <person name="Castoe T.A."/>
            <person name="de Koning A.P."/>
            <person name="Pollock D.D."/>
            <person name="Yandell M."/>
            <person name="Calderon D."/>
            <person name="Renjifo C."/>
            <person name="Currier R.B."/>
            <person name="Salgado D."/>
            <person name="Pla D."/>
            <person name="Sanz L."/>
            <person name="Hyder A.S."/>
            <person name="Ribeiro J.M."/>
            <person name="Arntzen J.W."/>
            <person name="van den Thillart G.E."/>
            <person name="Boetzer M."/>
            <person name="Pirovano W."/>
            <person name="Dirks R.P."/>
            <person name="Spaink H.P."/>
            <person name="Duboule D."/>
            <person name="McGlinn E."/>
            <person name="Kini R.M."/>
            <person name="Richardson M.K."/>
        </authorList>
    </citation>
    <scope>NUCLEOTIDE SEQUENCE</scope>
    <source>
        <tissue evidence="12">Blood</tissue>
    </source>
</reference>
<accession>V8NU75</accession>
<evidence type="ECO:0000313" key="12">
    <source>
        <dbReference type="EMBL" id="ETE65248.1"/>
    </source>
</evidence>
<sequence>MESWPTLGWLLFLSLIADCLKGTRARDFTVKDIVYLHPSIIMIVHDAKQGDTTSYFSWLATRYCYSQHTLEANGKSVSVTKRCVPLEDCLTTGCIALQHKGLKVCTSCCEGNICNLTLPRNSSDAVFSTTTPINHTQRHWQDASVIMLGLLSLFAT</sequence>
<proteinExistence type="predicted"/>
<comment type="subcellular location">
    <subcellularLocation>
        <location evidence="1">Cell membrane</location>
        <topology evidence="1">Lipid-anchor</topology>
        <topology evidence="1">GPI-anchor</topology>
    </subcellularLocation>
    <subcellularLocation>
        <location evidence="2">Secreted</location>
    </subcellularLocation>
</comment>
<keyword evidence="3" id="KW-1003">Cell membrane</keyword>
<comment type="caution">
    <text evidence="12">The sequence shown here is derived from an EMBL/GenBank/DDBJ whole genome shotgun (WGS) entry which is preliminary data.</text>
</comment>
<keyword evidence="9" id="KW-0325">Glycoprotein</keyword>
<evidence type="ECO:0000256" key="6">
    <source>
        <dbReference type="ARBA" id="ARBA00022729"/>
    </source>
</evidence>
<keyword evidence="8" id="KW-1015">Disulfide bond</keyword>
<evidence type="ECO:0000256" key="1">
    <source>
        <dbReference type="ARBA" id="ARBA00004609"/>
    </source>
</evidence>
<dbReference type="GO" id="GO:0030550">
    <property type="term" value="F:acetylcholine receptor inhibitor activity"/>
    <property type="evidence" value="ECO:0007669"/>
    <property type="project" value="TreeGrafter"/>
</dbReference>
<dbReference type="SUPFAM" id="SSF57302">
    <property type="entry name" value="Snake toxin-like"/>
    <property type="match status" value="1"/>
</dbReference>
<keyword evidence="7" id="KW-0472">Membrane</keyword>
<dbReference type="PANTHER" id="PTHR31171">
    <property type="entry name" value="LY6/PLAUR DOMAIN-CONTAINING PROTEIN 6"/>
    <property type="match status" value="1"/>
</dbReference>
<keyword evidence="10" id="KW-0449">Lipoprotein</keyword>
<keyword evidence="13" id="KW-1185">Reference proteome</keyword>
<evidence type="ECO:0000256" key="4">
    <source>
        <dbReference type="ARBA" id="ARBA00022525"/>
    </source>
</evidence>
<dbReference type="PANTHER" id="PTHR31171:SF0">
    <property type="entry name" value="LY6_PLAUR DOMAIN-CONTAINING PROTEIN 6"/>
    <property type="match status" value="1"/>
</dbReference>
<evidence type="ECO:0000256" key="3">
    <source>
        <dbReference type="ARBA" id="ARBA00022475"/>
    </source>
</evidence>
<dbReference type="EMBL" id="AZIM01001944">
    <property type="protein sequence ID" value="ETE65248.1"/>
    <property type="molecule type" value="Genomic_DNA"/>
</dbReference>
<dbReference type="InterPro" id="IPR039457">
    <property type="entry name" value="LYPD6-like"/>
</dbReference>
<gene>
    <name evidence="12" type="primary">Lypd6</name>
    <name evidence="12" type="ORF">L345_08980</name>
</gene>
<dbReference type="OrthoDB" id="6149028at2759"/>
<dbReference type="InterPro" id="IPR045860">
    <property type="entry name" value="Snake_toxin-like_sf"/>
</dbReference>
<evidence type="ECO:0000256" key="2">
    <source>
        <dbReference type="ARBA" id="ARBA00004613"/>
    </source>
</evidence>
<name>V8NU75_OPHHA</name>
<dbReference type="Pfam" id="PF16975">
    <property type="entry name" value="UPAR_LY6_2"/>
    <property type="match status" value="1"/>
</dbReference>